<dbReference type="InterPro" id="IPR051679">
    <property type="entry name" value="DASS-Related_Transporters"/>
</dbReference>
<dbReference type="PANTHER" id="PTHR43652:SF2">
    <property type="entry name" value="BASIC AMINO ACID ANTIPORTER YFCC-RELATED"/>
    <property type="match status" value="1"/>
</dbReference>
<feature type="transmembrane region" description="Helical" evidence="6">
    <location>
        <begin position="372"/>
        <end position="391"/>
    </location>
</feature>
<evidence type="ECO:0000256" key="4">
    <source>
        <dbReference type="ARBA" id="ARBA00022989"/>
    </source>
</evidence>
<dbReference type="InterPro" id="IPR018385">
    <property type="entry name" value="C4_dicarb_anaerob_car-like"/>
</dbReference>
<evidence type="ECO:0000256" key="3">
    <source>
        <dbReference type="ARBA" id="ARBA00022692"/>
    </source>
</evidence>
<gene>
    <name evidence="7" type="primary">yfcC</name>
    <name evidence="7" type="ORF">ENJ89_04450</name>
</gene>
<keyword evidence="3 6" id="KW-0812">Transmembrane</keyword>
<sequence>MKKIRIPNTLVLIFWIMALMAALTYLIPGGQYERITVNGRKLLDPASYQSVPHVPQGLFALLMAPLKGFVQAANIIGFIFIVGGAFFVIQETGALEALINKISRLHARSRLMRVLFIPITITIFSVFGSVFGMSEEVIAFILLFVPLAVSLGYDSIVGVSLPFVGAGAGFAGAFLNPFTVGIAQGIAELPPFSGFGYRFVVWLVVTAIAIGFVAFYAHRIRRNPERSPVYRIDEYWRAGRHLQDQQPQTATMTKRHALILIIFALAMVGLILGVTLFGWYIDEIAALFLGTALLIGLVSHLSIDQITKTFVRGAGELMTVAFIIAMARAILVIASDGRIIDSILHSLAGVFTGTHPVFAAQLMFVVQSVINVFIPSGSGQAALVMPVMSPLSDLLHVSRQTAVLAFQLGDGLTNLIIPTSGVTMGVLGLARIPYVKWFRWMLPLQIIFFVAALLLLIPPVLLSWGPF</sequence>
<keyword evidence="4 6" id="KW-1133">Transmembrane helix</keyword>
<feature type="transmembrane region" description="Helical" evidence="6">
    <location>
        <begin position="68"/>
        <end position="89"/>
    </location>
</feature>
<dbReference type="AlphaFoldDB" id="A0A7V5UEN6"/>
<feature type="transmembrane region" description="Helical" evidence="6">
    <location>
        <begin position="257"/>
        <end position="278"/>
    </location>
</feature>
<feature type="transmembrane region" description="Helical" evidence="6">
    <location>
        <begin position="163"/>
        <end position="187"/>
    </location>
</feature>
<feature type="transmembrane region" description="Helical" evidence="6">
    <location>
        <begin position="284"/>
        <end position="303"/>
    </location>
</feature>
<feature type="transmembrane region" description="Helical" evidence="6">
    <location>
        <begin position="411"/>
        <end position="430"/>
    </location>
</feature>
<dbReference type="PANTHER" id="PTHR43652">
    <property type="entry name" value="BASIC AMINO ACID ANTIPORTER YFCC-RELATED"/>
    <property type="match status" value="1"/>
</dbReference>
<evidence type="ECO:0000256" key="5">
    <source>
        <dbReference type="ARBA" id="ARBA00023136"/>
    </source>
</evidence>
<feature type="transmembrane region" description="Helical" evidence="6">
    <location>
        <begin position="9"/>
        <end position="27"/>
    </location>
</feature>
<keyword evidence="5 6" id="KW-0472">Membrane</keyword>
<keyword evidence="2" id="KW-1003">Cell membrane</keyword>
<organism evidence="7">
    <name type="scientific">Caldithrix abyssi</name>
    <dbReference type="NCBI Taxonomy" id="187145"/>
    <lineage>
        <taxon>Bacteria</taxon>
        <taxon>Pseudomonadati</taxon>
        <taxon>Calditrichota</taxon>
        <taxon>Calditrichia</taxon>
        <taxon>Calditrichales</taxon>
        <taxon>Calditrichaceae</taxon>
        <taxon>Caldithrix</taxon>
    </lineage>
</organism>
<protein>
    <submittedName>
        <fullName evidence="7">Basic amino acid antiporter YfcC</fullName>
    </submittedName>
</protein>
<dbReference type="Pfam" id="PF03606">
    <property type="entry name" value="DcuC"/>
    <property type="match status" value="1"/>
</dbReference>
<evidence type="ECO:0000256" key="6">
    <source>
        <dbReference type="SAM" id="Phobius"/>
    </source>
</evidence>
<dbReference type="EMBL" id="DROD01000301">
    <property type="protein sequence ID" value="HHJ52424.1"/>
    <property type="molecule type" value="Genomic_DNA"/>
</dbReference>
<name>A0A7V5UEN6_CALAY</name>
<feature type="transmembrane region" description="Helical" evidence="6">
    <location>
        <begin position="137"/>
        <end position="156"/>
    </location>
</feature>
<comment type="caution">
    <text evidence="7">The sequence shown here is derived from an EMBL/GenBank/DDBJ whole genome shotgun (WGS) entry which is preliminary data.</text>
</comment>
<evidence type="ECO:0000256" key="2">
    <source>
        <dbReference type="ARBA" id="ARBA00022475"/>
    </source>
</evidence>
<feature type="transmembrane region" description="Helical" evidence="6">
    <location>
        <begin position="110"/>
        <end position="131"/>
    </location>
</feature>
<evidence type="ECO:0000256" key="1">
    <source>
        <dbReference type="ARBA" id="ARBA00004651"/>
    </source>
</evidence>
<evidence type="ECO:0000313" key="7">
    <source>
        <dbReference type="EMBL" id="HHJ52424.1"/>
    </source>
</evidence>
<dbReference type="GO" id="GO:0005886">
    <property type="term" value="C:plasma membrane"/>
    <property type="evidence" value="ECO:0007669"/>
    <property type="project" value="UniProtKB-SubCell"/>
</dbReference>
<comment type="subcellular location">
    <subcellularLocation>
        <location evidence="1">Cell membrane</location>
        <topology evidence="1">Multi-pass membrane protein</topology>
    </subcellularLocation>
</comment>
<feature type="transmembrane region" description="Helical" evidence="6">
    <location>
        <begin position="442"/>
        <end position="464"/>
    </location>
</feature>
<feature type="transmembrane region" description="Helical" evidence="6">
    <location>
        <begin position="346"/>
        <end position="365"/>
    </location>
</feature>
<reference evidence="7" key="1">
    <citation type="journal article" date="2020" name="mSystems">
        <title>Genome- and Community-Level Interaction Insights into Carbon Utilization and Element Cycling Functions of Hydrothermarchaeota in Hydrothermal Sediment.</title>
        <authorList>
            <person name="Zhou Z."/>
            <person name="Liu Y."/>
            <person name="Xu W."/>
            <person name="Pan J."/>
            <person name="Luo Z.H."/>
            <person name="Li M."/>
        </authorList>
    </citation>
    <scope>NUCLEOTIDE SEQUENCE [LARGE SCALE GENOMIC DNA]</scope>
    <source>
        <strain evidence="7">HyVt-527</strain>
    </source>
</reference>
<proteinExistence type="predicted"/>
<dbReference type="Proteomes" id="UP000886124">
    <property type="component" value="Unassembled WGS sequence"/>
</dbReference>
<accession>A0A7V5UEN6</accession>
<feature type="transmembrane region" description="Helical" evidence="6">
    <location>
        <begin position="199"/>
        <end position="217"/>
    </location>
</feature>
<feature type="transmembrane region" description="Helical" evidence="6">
    <location>
        <begin position="315"/>
        <end position="334"/>
    </location>
</feature>